<accession>A0A7C8V8S6</accession>
<protein>
    <submittedName>
        <fullName evidence="2">Uncharacterized protein</fullName>
    </submittedName>
</protein>
<comment type="caution">
    <text evidence="2">The sequence shown here is derived from an EMBL/GenBank/DDBJ whole genome shotgun (WGS) entry which is preliminary data.</text>
</comment>
<evidence type="ECO:0000313" key="3">
    <source>
        <dbReference type="Proteomes" id="UP000474640"/>
    </source>
</evidence>
<feature type="region of interest" description="Disordered" evidence="1">
    <location>
        <begin position="1"/>
        <end position="42"/>
    </location>
</feature>
<feature type="compositionally biased region" description="Basic and acidic residues" evidence="1">
    <location>
        <begin position="13"/>
        <end position="42"/>
    </location>
</feature>
<proteinExistence type="predicted"/>
<dbReference type="EMBL" id="JAABOJ010000016">
    <property type="protein sequence ID" value="KAF3281190.1"/>
    <property type="molecule type" value="Genomic_DNA"/>
</dbReference>
<reference evidence="2 3" key="1">
    <citation type="submission" date="2020-01" db="EMBL/GenBank/DDBJ databases">
        <authorList>
            <person name="Palmer J.M."/>
        </authorList>
    </citation>
    <scope>NUCLEOTIDE SEQUENCE [LARGE SCALE GENOMIC DNA]</scope>
    <source>
        <strain evidence="2 3">TWF970</strain>
    </source>
</reference>
<evidence type="ECO:0000256" key="1">
    <source>
        <dbReference type="SAM" id="MobiDB-lite"/>
    </source>
</evidence>
<evidence type="ECO:0000313" key="2">
    <source>
        <dbReference type="EMBL" id="KAF3281190.1"/>
    </source>
</evidence>
<dbReference type="Proteomes" id="UP000474640">
    <property type="component" value="Unassembled WGS sequence"/>
</dbReference>
<dbReference type="AlphaFoldDB" id="A0A7C8V8S6"/>
<name>A0A7C8V8S6_ORBOL</name>
<sequence length="111" mass="12525">MAIFNLEGMGSRSRQDKTRQGKRGEREGNKGRGPRFGENDAKGKRCIIPTMSFMSERFSMLHSVHSSDPCRYGAAGGDNAPKTTYPKVQESQLLLSLALLFEEFLRIRETR</sequence>
<organism evidence="2 3">
    <name type="scientific">Orbilia oligospora</name>
    <name type="common">Nematode-trapping fungus</name>
    <name type="synonym">Arthrobotrys oligospora</name>
    <dbReference type="NCBI Taxonomy" id="2813651"/>
    <lineage>
        <taxon>Eukaryota</taxon>
        <taxon>Fungi</taxon>
        <taxon>Dikarya</taxon>
        <taxon>Ascomycota</taxon>
        <taxon>Pezizomycotina</taxon>
        <taxon>Orbiliomycetes</taxon>
        <taxon>Orbiliales</taxon>
        <taxon>Orbiliaceae</taxon>
        <taxon>Orbilia</taxon>
    </lineage>
</organism>
<gene>
    <name evidence="2" type="ORF">TWF970_002355</name>
</gene>